<protein>
    <submittedName>
        <fullName evidence="2">Glycosyltransferase family 4 protein</fullName>
    </submittedName>
</protein>
<reference evidence="2" key="1">
    <citation type="submission" date="2020-02" db="EMBL/GenBank/DDBJ databases">
        <authorList>
            <person name="Sanka Loganathachetti D."/>
            <person name="Muthuraman S."/>
        </authorList>
    </citation>
    <scope>NUCLEOTIDE SEQUENCE</scope>
</reference>
<dbReference type="PANTHER" id="PTHR46401">
    <property type="entry name" value="GLYCOSYLTRANSFERASE WBBK-RELATED"/>
    <property type="match status" value="1"/>
</dbReference>
<dbReference type="GO" id="GO:0016757">
    <property type="term" value="F:glycosyltransferase activity"/>
    <property type="evidence" value="ECO:0007669"/>
    <property type="project" value="TreeGrafter"/>
</dbReference>
<keyword evidence="1 2" id="KW-0808">Transferase</keyword>
<dbReference type="PANTHER" id="PTHR46401:SF2">
    <property type="entry name" value="GLYCOSYLTRANSFERASE WBBK-RELATED"/>
    <property type="match status" value="1"/>
</dbReference>
<dbReference type="SUPFAM" id="SSF53756">
    <property type="entry name" value="UDP-Glycosyltransferase/glycogen phosphorylase"/>
    <property type="match status" value="1"/>
</dbReference>
<sequence>MGGHMRTIWEREKLSFGFVSTRFAGTDGVSLEAKKWAELMEHRGCEVYFMAGKLDTPPDASHLVETAFFHHPDIVEIQRALFERNERTPSISRRIQELKEDLKSGLEEFRDRFQFDILVVENALAIPVNIPLGLALTEFISESGLPTIAHHHDFYWERQRFNRAAAMDYLRQAFPPVHPNIQHVVINSLAGHDLAMRTGASWTLIPNILDFKYSPGDMDEYTSDFRREIDLDEDSLLILQPTRVVSRKGIETAIELVRRLDHPKSSLVITHDAGDEGLTYLRRIEEYAAFMEVDLRIVSDRVAEQRGVNDDGKKTYTLWDIYPHANLVTFPSTYEGYGNAFVEAIYFRRPIVVNRYSIFEADIEPKGFDVIAFDQFITEDTLDDVRRIISDPGRLEEMAEKNYMLGWRYLSYEMLQERLESILVEIYGS</sequence>
<evidence type="ECO:0000313" key="2">
    <source>
        <dbReference type="EMBL" id="QIJ31392.1"/>
    </source>
</evidence>
<proteinExistence type="predicted"/>
<dbReference type="Gene3D" id="3.40.50.2000">
    <property type="entry name" value="Glycogen Phosphorylase B"/>
    <property type="match status" value="2"/>
</dbReference>
<evidence type="ECO:0000256" key="1">
    <source>
        <dbReference type="ARBA" id="ARBA00022679"/>
    </source>
</evidence>
<dbReference type="AlphaFoldDB" id="A0A6G7MA77"/>
<dbReference type="CDD" id="cd03801">
    <property type="entry name" value="GT4_PimA-like"/>
    <property type="match status" value="1"/>
</dbReference>
<organism evidence="2">
    <name type="scientific">uncultured organism</name>
    <dbReference type="NCBI Taxonomy" id="155900"/>
    <lineage>
        <taxon>unclassified sequences</taxon>
        <taxon>environmental samples</taxon>
    </lineage>
</organism>
<accession>A0A6G7MA77</accession>
<dbReference type="EMBL" id="MT109185">
    <property type="protein sequence ID" value="QIJ31392.1"/>
    <property type="molecule type" value="Genomic_DNA"/>
</dbReference>
<name>A0A6G7MA77_9ZZZZ</name>